<gene>
    <name evidence="2" type="ORF">HNR50_003999</name>
</gene>
<keyword evidence="1" id="KW-0732">Signal</keyword>
<dbReference type="AlphaFoldDB" id="A0A841RFC8"/>
<organism evidence="2 3">
    <name type="scientific">Spirochaeta isovalerica</name>
    <dbReference type="NCBI Taxonomy" id="150"/>
    <lineage>
        <taxon>Bacteria</taxon>
        <taxon>Pseudomonadati</taxon>
        <taxon>Spirochaetota</taxon>
        <taxon>Spirochaetia</taxon>
        <taxon>Spirochaetales</taxon>
        <taxon>Spirochaetaceae</taxon>
        <taxon>Spirochaeta</taxon>
    </lineage>
</organism>
<dbReference type="EMBL" id="JACHGJ010000011">
    <property type="protein sequence ID" value="MBB6482306.1"/>
    <property type="molecule type" value="Genomic_DNA"/>
</dbReference>
<keyword evidence="3" id="KW-1185">Reference proteome</keyword>
<feature type="chain" id="PRO_5032297261" evidence="1">
    <location>
        <begin position="37"/>
        <end position="192"/>
    </location>
</feature>
<name>A0A841RFC8_9SPIO</name>
<evidence type="ECO:0000256" key="1">
    <source>
        <dbReference type="SAM" id="SignalP"/>
    </source>
</evidence>
<dbReference type="Proteomes" id="UP000587760">
    <property type="component" value="Unassembled WGS sequence"/>
</dbReference>
<protein>
    <submittedName>
        <fullName evidence="2">Uncharacterized protein</fullName>
    </submittedName>
</protein>
<accession>A0A841RFC8</accession>
<evidence type="ECO:0000313" key="3">
    <source>
        <dbReference type="Proteomes" id="UP000587760"/>
    </source>
</evidence>
<feature type="signal peptide" evidence="1">
    <location>
        <begin position="1"/>
        <end position="36"/>
    </location>
</feature>
<comment type="caution">
    <text evidence="2">The sequence shown here is derived from an EMBL/GenBank/DDBJ whole genome shotgun (WGS) entry which is preliminary data.</text>
</comment>
<evidence type="ECO:0000313" key="2">
    <source>
        <dbReference type="EMBL" id="MBB6482306.1"/>
    </source>
</evidence>
<dbReference type="RefSeq" id="WP_184748543.1">
    <property type="nucleotide sequence ID" value="NZ_JACHGJ010000011.1"/>
</dbReference>
<reference evidence="2 3" key="1">
    <citation type="submission" date="2020-08" db="EMBL/GenBank/DDBJ databases">
        <title>Genomic Encyclopedia of Type Strains, Phase IV (KMG-IV): sequencing the most valuable type-strain genomes for metagenomic binning, comparative biology and taxonomic classification.</title>
        <authorList>
            <person name="Goeker M."/>
        </authorList>
    </citation>
    <scope>NUCLEOTIDE SEQUENCE [LARGE SCALE GENOMIC DNA]</scope>
    <source>
        <strain evidence="2 3">DSM 2461</strain>
    </source>
</reference>
<sequence length="192" mass="22337">MKRKPSKQSPHFSRRNSKRNNAVFLLFFLLAFSGTAETGSNSKESPIEVDIDFALQDSDWLLNSLKEGNRSQIILQIRIYEKNGSPFPLPDKNICRITYIQTGRIDPFSGLYQISDDAGNNKFLESEKDFLAAFLHIRTEISPQCDFSHNLSNYYLQKKAILINKVYKVPFHIFQFIDYDNRISTDWIKEPF</sequence>
<proteinExistence type="predicted"/>